<dbReference type="AlphaFoldDB" id="A0A4Q9M5F8"/>
<feature type="region of interest" description="Disordered" evidence="1">
    <location>
        <begin position="89"/>
        <end position="109"/>
    </location>
</feature>
<dbReference type="Proteomes" id="UP000292957">
    <property type="component" value="Unassembled WGS sequence"/>
</dbReference>
<dbReference type="OrthoDB" id="3056649at2759"/>
<gene>
    <name evidence="2" type="ORF">BD311DRAFT_157555</name>
</gene>
<evidence type="ECO:0000313" key="2">
    <source>
        <dbReference type="EMBL" id="TBU22190.1"/>
    </source>
</evidence>
<feature type="region of interest" description="Disordered" evidence="1">
    <location>
        <begin position="376"/>
        <end position="441"/>
    </location>
</feature>
<sequence length="589" mass="66195">MIPGASRTILGTVWDPPYPQFSCYQHPSSTYNTYIFVLAVREAPVTIFLSVTSPSSTLVTVDVIMHKINQPHIDNMPLALHAAKHALDRANSGRDSKRPKGDEQPQGSSIQAAANLVQDDGVNLLISGVESLVDNLPPFVKALDAVSKMHPFVAIAVAPFKIAMELEIRRQNNDKKVNLLFLEMQNMMSALLQLQHVPPNHTAPDDGLMVEDHLRELMTRIAGDIEECANACNAYSNSPVLLKAFKGYKWEEKFKEHIKTFASRKTEIIQALSMHSAIGIDHANDKLDRLMERTELLLQYFERCAPRSQRVLSSMIGQVGGPDAALRDPATLRSLLDSERSLEYKDGYIPPRPHISHTFTGSSSVLDSRHSSRIAAWPPLGIPHSRMPGRTNSSRVRSMGTNSQYSRLGSRTDAGSQYRDLQRGNLTPGSKAPSSAWPDGSGEIDYQKEMSVLRQEVTRAPSVEITANRKTFQRRFDIRIKGLRDEMARLSAHQGEWIVGTVLQGPHERIMNPDLRDIWKDMRWRAIVKPRHLVLAIHDFYLQKLDDQQRARDVKVEGTGKQCQEISEADAWTLQCIDLMHFQPIIEAQ</sequence>
<evidence type="ECO:0000256" key="1">
    <source>
        <dbReference type="SAM" id="MobiDB-lite"/>
    </source>
</evidence>
<proteinExistence type="predicted"/>
<organism evidence="2">
    <name type="scientific">Dichomitus squalens</name>
    <dbReference type="NCBI Taxonomy" id="114155"/>
    <lineage>
        <taxon>Eukaryota</taxon>
        <taxon>Fungi</taxon>
        <taxon>Dikarya</taxon>
        <taxon>Basidiomycota</taxon>
        <taxon>Agaricomycotina</taxon>
        <taxon>Agaricomycetes</taxon>
        <taxon>Polyporales</taxon>
        <taxon>Polyporaceae</taxon>
        <taxon>Dichomitus</taxon>
    </lineage>
</organism>
<feature type="compositionally biased region" description="Basic and acidic residues" evidence="1">
    <location>
        <begin position="89"/>
        <end position="103"/>
    </location>
</feature>
<reference evidence="2" key="1">
    <citation type="submission" date="2019-01" db="EMBL/GenBank/DDBJ databases">
        <title>Draft genome sequences of three monokaryotic isolates of the white-rot basidiomycete fungus Dichomitus squalens.</title>
        <authorList>
            <consortium name="DOE Joint Genome Institute"/>
            <person name="Lopez S.C."/>
            <person name="Andreopoulos B."/>
            <person name="Pangilinan J."/>
            <person name="Lipzen A."/>
            <person name="Riley R."/>
            <person name="Ahrendt S."/>
            <person name="Ng V."/>
            <person name="Barry K."/>
            <person name="Daum C."/>
            <person name="Grigoriev I.V."/>
            <person name="Hilden K.S."/>
            <person name="Makela M.R."/>
            <person name="de Vries R.P."/>
        </authorList>
    </citation>
    <scope>NUCLEOTIDE SEQUENCE [LARGE SCALE GENOMIC DNA]</scope>
    <source>
        <strain evidence="2">OM18370.1</strain>
    </source>
</reference>
<accession>A0A4Q9M5F8</accession>
<feature type="compositionally biased region" description="Polar residues" evidence="1">
    <location>
        <begin position="390"/>
        <end position="415"/>
    </location>
</feature>
<name>A0A4Q9M5F8_9APHY</name>
<dbReference type="EMBL" id="ML143553">
    <property type="protein sequence ID" value="TBU22190.1"/>
    <property type="molecule type" value="Genomic_DNA"/>
</dbReference>
<protein>
    <submittedName>
        <fullName evidence="2">Uncharacterized protein</fullName>
    </submittedName>
</protein>